<dbReference type="PIRSF" id="PIRSF000097">
    <property type="entry name" value="AKR"/>
    <property type="match status" value="1"/>
</dbReference>
<dbReference type="EMBL" id="JABDTM020028110">
    <property type="protein sequence ID" value="KAH0809486.1"/>
    <property type="molecule type" value="Genomic_DNA"/>
</dbReference>
<dbReference type="SUPFAM" id="SSF51430">
    <property type="entry name" value="NAD(P)-linked oxidoreductase"/>
    <property type="match status" value="1"/>
</dbReference>
<reference evidence="5" key="2">
    <citation type="submission" date="2021-08" db="EMBL/GenBank/DDBJ databases">
        <authorList>
            <person name="Eriksson T."/>
        </authorList>
    </citation>
    <scope>NUCLEOTIDE SEQUENCE</scope>
    <source>
        <strain evidence="5">Stoneville</strain>
        <tissue evidence="5">Whole head</tissue>
    </source>
</reference>
<evidence type="ECO:0000256" key="1">
    <source>
        <dbReference type="PIRSR" id="PIRSR000097-1"/>
    </source>
</evidence>
<dbReference type="CDD" id="cd19116">
    <property type="entry name" value="AKR_AKR2E1-5"/>
    <property type="match status" value="1"/>
</dbReference>
<feature type="domain" description="NADP-dependent oxidoreductase" evidence="4">
    <location>
        <begin position="42"/>
        <end position="308"/>
    </location>
</feature>
<dbReference type="InterPro" id="IPR018170">
    <property type="entry name" value="Aldo/ket_reductase_CS"/>
</dbReference>
<dbReference type="InterPro" id="IPR023210">
    <property type="entry name" value="NADP_OxRdtase_dom"/>
</dbReference>
<dbReference type="Pfam" id="PF00248">
    <property type="entry name" value="Aldo_ket_red"/>
    <property type="match status" value="1"/>
</dbReference>
<evidence type="ECO:0000313" key="6">
    <source>
        <dbReference type="Proteomes" id="UP000719412"/>
    </source>
</evidence>
<organism evidence="5 6">
    <name type="scientific">Tenebrio molitor</name>
    <name type="common">Yellow mealworm beetle</name>
    <dbReference type="NCBI Taxonomy" id="7067"/>
    <lineage>
        <taxon>Eukaryota</taxon>
        <taxon>Metazoa</taxon>
        <taxon>Ecdysozoa</taxon>
        <taxon>Arthropoda</taxon>
        <taxon>Hexapoda</taxon>
        <taxon>Insecta</taxon>
        <taxon>Pterygota</taxon>
        <taxon>Neoptera</taxon>
        <taxon>Endopterygota</taxon>
        <taxon>Coleoptera</taxon>
        <taxon>Polyphaga</taxon>
        <taxon>Cucujiformia</taxon>
        <taxon>Tenebrionidae</taxon>
        <taxon>Tenebrio</taxon>
    </lineage>
</organism>
<dbReference type="FunFam" id="3.20.20.100:FF:000023">
    <property type="entry name" value="aldose reductase"/>
    <property type="match status" value="1"/>
</dbReference>
<dbReference type="PANTHER" id="PTHR11732">
    <property type="entry name" value="ALDO/KETO REDUCTASE"/>
    <property type="match status" value="1"/>
</dbReference>
<dbReference type="InterPro" id="IPR020471">
    <property type="entry name" value="AKR"/>
</dbReference>
<dbReference type="PROSITE" id="PS00063">
    <property type="entry name" value="ALDOKETO_REDUCTASE_3"/>
    <property type="match status" value="1"/>
</dbReference>
<comment type="caution">
    <text evidence="5">The sequence shown here is derived from an EMBL/GenBank/DDBJ whole genome shotgun (WGS) entry which is preliminary data.</text>
</comment>
<dbReference type="Proteomes" id="UP000719412">
    <property type="component" value="Unassembled WGS sequence"/>
</dbReference>
<reference evidence="5" key="1">
    <citation type="journal article" date="2020" name="J Insects Food Feed">
        <title>The yellow mealworm (Tenebrio molitor) genome: a resource for the emerging insects as food and feed industry.</title>
        <authorList>
            <person name="Eriksson T."/>
            <person name="Andere A."/>
            <person name="Kelstrup H."/>
            <person name="Emery V."/>
            <person name="Picard C."/>
        </authorList>
    </citation>
    <scope>NUCLEOTIDE SEQUENCE</scope>
    <source>
        <strain evidence="5">Stoneville</strain>
        <tissue evidence="5">Whole head</tissue>
    </source>
</reference>
<keyword evidence="6" id="KW-1185">Reference proteome</keyword>
<evidence type="ECO:0000313" key="5">
    <source>
        <dbReference type="EMBL" id="KAH0809486.1"/>
    </source>
</evidence>
<evidence type="ECO:0000256" key="2">
    <source>
        <dbReference type="PIRSR" id="PIRSR000097-2"/>
    </source>
</evidence>
<dbReference type="AlphaFoldDB" id="A0A8J6H7W9"/>
<dbReference type="InterPro" id="IPR036812">
    <property type="entry name" value="NAD(P)_OxRdtase_dom_sf"/>
</dbReference>
<accession>A0A8J6H7W9</accession>
<gene>
    <name evidence="5" type="ORF">GEV33_013307</name>
</gene>
<feature type="site" description="Lowers pKa of active site Tyr" evidence="3">
    <location>
        <position position="98"/>
    </location>
</feature>
<evidence type="ECO:0000259" key="4">
    <source>
        <dbReference type="Pfam" id="PF00248"/>
    </source>
</evidence>
<dbReference type="PRINTS" id="PR00069">
    <property type="entry name" value="ALDKETRDTASE"/>
</dbReference>
<proteinExistence type="predicted"/>
<name>A0A8J6H7W9_TENMO</name>
<protein>
    <recommendedName>
        <fullName evidence="4">NADP-dependent oxidoreductase domain-containing protein</fullName>
    </recommendedName>
</protein>
<dbReference type="InterPro" id="IPR044488">
    <property type="entry name" value="AKR2E"/>
</dbReference>
<sequence length="331" mass="37320">MTAFARVGSILSQIRTYSCQMGRTLRLNNGIEIPIVGLGTYKSPPGEVQQAVKDAISCGYRHLDCAWFYENEAEVGEGLHAKIADGTVKRDDVFITSKLWNNHHAKNRVVPMLKDTLAKLKLDYIDLYLVHWPMGFKESAPPLPQDASGYSDVDYLETWEGMEECVKLGLAKSVGLSNFNSEQIDRVLKHCKIKPVVNQVEVNPNINQKKLIKFCKDRDIVITGFCPLGRSNYAGKPGFPTPTIHDPKVVDMGKKYNKTPAQIVLNYLVSLGISVVPKSVTKSRIEENFDIFDFELDGDDRAYLDSCNKNQRCSPQTAYSDHIYFPFKIEF</sequence>
<feature type="active site" description="Proton donor" evidence="1">
    <location>
        <position position="69"/>
    </location>
</feature>
<dbReference type="GO" id="GO:0016491">
    <property type="term" value="F:oxidoreductase activity"/>
    <property type="evidence" value="ECO:0007669"/>
    <property type="project" value="InterPro"/>
</dbReference>
<evidence type="ECO:0000256" key="3">
    <source>
        <dbReference type="PIRSR" id="PIRSR000097-3"/>
    </source>
</evidence>
<feature type="binding site" evidence="2">
    <location>
        <position position="131"/>
    </location>
    <ligand>
        <name>substrate</name>
    </ligand>
</feature>
<dbReference type="PROSITE" id="PS00798">
    <property type="entry name" value="ALDOKETO_REDUCTASE_1"/>
    <property type="match status" value="1"/>
</dbReference>
<dbReference type="PROSITE" id="PS00062">
    <property type="entry name" value="ALDOKETO_REDUCTASE_2"/>
    <property type="match status" value="1"/>
</dbReference>
<dbReference type="Gene3D" id="3.20.20.100">
    <property type="entry name" value="NADP-dependent oxidoreductase domain"/>
    <property type="match status" value="1"/>
</dbReference>